<dbReference type="EMBL" id="JXTB01000150">
    <property type="protein sequence ID" value="PON58363.1"/>
    <property type="molecule type" value="Genomic_DNA"/>
</dbReference>
<proteinExistence type="predicted"/>
<protein>
    <submittedName>
        <fullName evidence="1">Uncharacterized protein</fullName>
    </submittedName>
</protein>
<sequence>MGDYHEMISESAKMGDAVGVNSAWVKELDGVGWSNKVASTFITEARQVKIAIPRTADHGGSLELKIW</sequence>
<accession>A0A2P5CBD1</accession>
<organism evidence="1 2">
    <name type="scientific">Parasponia andersonii</name>
    <name type="common">Sponia andersonii</name>
    <dbReference type="NCBI Taxonomy" id="3476"/>
    <lineage>
        <taxon>Eukaryota</taxon>
        <taxon>Viridiplantae</taxon>
        <taxon>Streptophyta</taxon>
        <taxon>Embryophyta</taxon>
        <taxon>Tracheophyta</taxon>
        <taxon>Spermatophyta</taxon>
        <taxon>Magnoliopsida</taxon>
        <taxon>eudicotyledons</taxon>
        <taxon>Gunneridae</taxon>
        <taxon>Pentapetalae</taxon>
        <taxon>rosids</taxon>
        <taxon>fabids</taxon>
        <taxon>Rosales</taxon>
        <taxon>Cannabaceae</taxon>
        <taxon>Parasponia</taxon>
    </lineage>
</organism>
<keyword evidence="2" id="KW-1185">Reference proteome</keyword>
<name>A0A2P5CBD1_PARAD</name>
<comment type="caution">
    <text evidence="1">The sequence shown here is derived from an EMBL/GenBank/DDBJ whole genome shotgun (WGS) entry which is preliminary data.</text>
</comment>
<gene>
    <name evidence="1" type="ORF">PanWU01x14_167550</name>
</gene>
<evidence type="ECO:0000313" key="1">
    <source>
        <dbReference type="EMBL" id="PON58363.1"/>
    </source>
</evidence>
<dbReference type="Proteomes" id="UP000237105">
    <property type="component" value="Unassembled WGS sequence"/>
</dbReference>
<dbReference type="AlphaFoldDB" id="A0A2P5CBD1"/>
<evidence type="ECO:0000313" key="2">
    <source>
        <dbReference type="Proteomes" id="UP000237105"/>
    </source>
</evidence>
<reference evidence="2" key="1">
    <citation type="submission" date="2016-06" db="EMBL/GenBank/DDBJ databases">
        <title>Parallel loss of symbiosis genes in relatives of nitrogen-fixing non-legume Parasponia.</title>
        <authorList>
            <person name="Van Velzen R."/>
            <person name="Holmer R."/>
            <person name="Bu F."/>
            <person name="Rutten L."/>
            <person name="Van Zeijl A."/>
            <person name="Liu W."/>
            <person name="Santuari L."/>
            <person name="Cao Q."/>
            <person name="Sharma T."/>
            <person name="Shen D."/>
            <person name="Roswanjaya Y."/>
            <person name="Wardhani T."/>
            <person name="Kalhor M.S."/>
            <person name="Jansen J."/>
            <person name="Van den Hoogen J."/>
            <person name="Gungor B."/>
            <person name="Hartog M."/>
            <person name="Hontelez J."/>
            <person name="Verver J."/>
            <person name="Yang W.-C."/>
            <person name="Schijlen E."/>
            <person name="Repin R."/>
            <person name="Schilthuizen M."/>
            <person name="Schranz E."/>
            <person name="Heidstra R."/>
            <person name="Miyata K."/>
            <person name="Fedorova E."/>
            <person name="Kohlen W."/>
            <person name="Bisseling T."/>
            <person name="Smit S."/>
            <person name="Geurts R."/>
        </authorList>
    </citation>
    <scope>NUCLEOTIDE SEQUENCE [LARGE SCALE GENOMIC DNA]</scope>
    <source>
        <strain evidence="2">cv. WU1-14</strain>
    </source>
</reference>